<feature type="region of interest" description="Disordered" evidence="1">
    <location>
        <begin position="286"/>
        <end position="317"/>
    </location>
</feature>
<name>A0A1Z5JJ35_FISSO</name>
<protein>
    <submittedName>
        <fullName evidence="2">Uncharacterized protein</fullName>
    </submittedName>
</protein>
<organism evidence="2 3">
    <name type="scientific">Fistulifera solaris</name>
    <name type="common">Oleaginous diatom</name>
    <dbReference type="NCBI Taxonomy" id="1519565"/>
    <lineage>
        <taxon>Eukaryota</taxon>
        <taxon>Sar</taxon>
        <taxon>Stramenopiles</taxon>
        <taxon>Ochrophyta</taxon>
        <taxon>Bacillariophyta</taxon>
        <taxon>Bacillariophyceae</taxon>
        <taxon>Bacillariophycidae</taxon>
        <taxon>Naviculales</taxon>
        <taxon>Naviculaceae</taxon>
        <taxon>Fistulifera</taxon>
    </lineage>
</organism>
<reference evidence="2 3" key="1">
    <citation type="journal article" date="2015" name="Plant Cell">
        <title>Oil accumulation by the oleaginous diatom Fistulifera solaris as revealed by the genome and transcriptome.</title>
        <authorList>
            <person name="Tanaka T."/>
            <person name="Maeda Y."/>
            <person name="Veluchamy A."/>
            <person name="Tanaka M."/>
            <person name="Abida H."/>
            <person name="Marechal E."/>
            <person name="Bowler C."/>
            <person name="Muto M."/>
            <person name="Sunaga Y."/>
            <person name="Tanaka M."/>
            <person name="Yoshino T."/>
            <person name="Taniguchi T."/>
            <person name="Fukuda Y."/>
            <person name="Nemoto M."/>
            <person name="Matsumoto M."/>
            <person name="Wong P.S."/>
            <person name="Aburatani S."/>
            <person name="Fujibuchi W."/>
        </authorList>
    </citation>
    <scope>NUCLEOTIDE SEQUENCE [LARGE SCALE GENOMIC DNA]</scope>
    <source>
        <strain evidence="2 3">JPCC DA0580</strain>
    </source>
</reference>
<comment type="caution">
    <text evidence="2">The sequence shown here is derived from an EMBL/GenBank/DDBJ whole genome shotgun (WGS) entry which is preliminary data.</text>
</comment>
<dbReference type="AlphaFoldDB" id="A0A1Z5JJ35"/>
<feature type="compositionally biased region" description="Basic residues" evidence="1">
    <location>
        <begin position="14"/>
        <end position="26"/>
    </location>
</feature>
<dbReference type="EMBL" id="BDSP01000074">
    <property type="protein sequence ID" value="GAX13852.1"/>
    <property type="molecule type" value="Genomic_DNA"/>
</dbReference>
<proteinExistence type="predicted"/>
<evidence type="ECO:0000313" key="3">
    <source>
        <dbReference type="Proteomes" id="UP000198406"/>
    </source>
</evidence>
<keyword evidence="3" id="KW-1185">Reference proteome</keyword>
<dbReference type="Proteomes" id="UP000198406">
    <property type="component" value="Unassembled WGS sequence"/>
</dbReference>
<evidence type="ECO:0000256" key="1">
    <source>
        <dbReference type="SAM" id="MobiDB-lite"/>
    </source>
</evidence>
<gene>
    <name evidence="2" type="ORF">FisN_5Lh252</name>
</gene>
<evidence type="ECO:0000313" key="2">
    <source>
        <dbReference type="EMBL" id="GAX13852.1"/>
    </source>
</evidence>
<sequence length="317" mass="34971">MHADYDNNPPPRRNVSKQKSKARARQQAKNPLLVAADGIIVHTERPPSAASSLSENSIDSSAATPSSSKQDVLDASSRKAPIIDATRACPLLSTLSTDHWFRTAVRVGTGPFKGRVGHVEKWGNGWVSVHIAGVGFHNRRSFELYLHSSEGVSAFEEVESERDGTSIHQQQNTACVDEGKTQCISPIVITPRSIVASQNIVAPTSLKRSSSIGIYSLGKESSKQCKVVTPPTQWRRLISETFSIPSLTSGVGAVDEGNVPVTIYDTPVRERSRRFVHKPPRFQETELLENIHGTRKRSRSRGDEEDTEKRSRYGFFI</sequence>
<dbReference type="InParanoid" id="A0A1Z5JJ35"/>
<feature type="compositionally biased region" description="Low complexity" evidence="1">
    <location>
        <begin position="57"/>
        <end position="68"/>
    </location>
</feature>
<feature type="region of interest" description="Disordered" evidence="1">
    <location>
        <begin position="1"/>
        <end position="73"/>
    </location>
</feature>
<accession>A0A1Z5JJ35</accession>